<evidence type="ECO:0000313" key="2">
    <source>
        <dbReference type="Proteomes" id="UP000029692"/>
    </source>
</evidence>
<name>A0A098R2T3_9SPIO</name>
<protein>
    <submittedName>
        <fullName evidence="1">Uncharacterized protein</fullName>
    </submittedName>
</protein>
<dbReference type="EMBL" id="JNUP01000001">
    <property type="protein sequence ID" value="KGE73978.1"/>
    <property type="molecule type" value="Genomic_DNA"/>
</dbReference>
<dbReference type="AlphaFoldDB" id="A0A098R2T3"/>
<reference evidence="1 2" key="1">
    <citation type="submission" date="2014-05" db="EMBL/GenBank/DDBJ databases">
        <title>De novo Genome Sequence of Spirocheata sp.</title>
        <authorList>
            <person name="Shivani Y."/>
            <person name="Subhash Y."/>
            <person name="Tushar L."/>
            <person name="Sasikala C."/>
            <person name="Ramana C.V."/>
        </authorList>
    </citation>
    <scope>NUCLEOTIDE SEQUENCE [LARGE SCALE GENOMIC DNA]</scope>
    <source>
        <strain evidence="1 2">JC230</strain>
    </source>
</reference>
<gene>
    <name evidence="1" type="ORF">DC28_02045</name>
</gene>
<accession>A0A098R2T3</accession>
<dbReference type="Proteomes" id="UP000029692">
    <property type="component" value="Unassembled WGS sequence"/>
</dbReference>
<organism evidence="1 2">
    <name type="scientific">Spirochaeta lutea</name>
    <dbReference type="NCBI Taxonomy" id="1480694"/>
    <lineage>
        <taxon>Bacteria</taxon>
        <taxon>Pseudomonadati</taxon>
        <taxon>Spirochaetota</taxon>
        <taxon>Spirochaetia</taxon>
        <taxon>Spirochaetales</taxon>
        <taxon>Spirochaetaceae</taxon>
        <taxon>Spirochaeta</taxon>
    </lineage>
</organism>
<proteinExistence type="predicted"/>
<sequence>MTFLQCRGIVSWTIYFRMIQESRRTALFLYTSKYIDSAQRLYTTPDIAGMPGFWFRESAVNGEWYRLLRTKKWFELIKNDGLYVRPEMENEVPQLWELS</sequence>
<keyword evidence="2" id="KW-1185">Reference proteome</keyword>
<dbReference type="STRING" id="1480694.DC28_02045"/>
<comment type="caution">
    <text evidence="1">The sequence shown here is derived from an EMBL/GenBank/DDBJ whole genome shotgun (WGS) entry which is preliminary data.</text>
</comment>
<evidence type="ECO:0000313" key="1">
    <source>
        <dbReference type="EMBL" id="KGE73978.1"/>
    </source>
</evidence>